<dbReference type="SUPFAM" id="SSF52038">
    <property type="entry name" value="Barstar-related"/>
    <property type="match status" value="1"/>
</dbReference>
<reference evidence="3 4" key="1">
    <citation type="journal article" date="2012" name="J. Bacteriol.">
        <title>De Novo Genome Project of Cupriavidus basilensis OR16.</title>
        <authorList>
            <person name="Cserhati M."/>
            <person name="Kriszt B."/>
            <person name="Szoboszlay S."/>
            <person name="Toth A."/>
            <person name="Szabo I."/>
            <person name="Tancsics A."/>
            <person name="Nagy I."/>
            <person name="Horvath B."/>
            <person name="Nagy I."/>
            <person name="Kukolya J."/>
        </authorList>
    </citation>
    <scope>NUCLEOTIDE SEQUENCE [LARGE SCALE GENOMIC DNA]</scope>
    <source>
        <strain evidence="3 4">OR16</strain>
    </source>
</reference>
<comment type="similarity">
    <text evidence="1">Belongs to the barstar family.</text>
</comment>
<dbReference type="EMBL" id="AHJE01000030">
    <property type="protein sequence ID" value="EHP42652.1"/>
    <property type="molecule type" value="Genomic_DNA"/>
</dbReference>
<protein>
    <submittedName>
        <fullName evidence="3">Barstar (Barnase inhibitor)</fullName>
    </submittedName>
</protein>
<organism evidence="3 4">
    <name type="scientific">Cupriavidus basilensis OR16</name>
    <dbReference type="NCBI Taxonomy" id="1127483"/>
    <lineage>
        <taxon>Bacteria</taxon>
        <taxon>Pseudomonadati</taxon>
        <taxon>Pseudomonadota</taxon>
        <taxon>Betaproteobacteria</taxon>
        <taxon>Burkholderiales</taxon>
        <taxon>Burkholderiaceae</taxon>
        <taxon>Cupriavidus</taxon>
    </lineage>
</organism>
<evidence type="ECO:0000313" key="3">
    <source>
        <dbReference type="EMBL" id="EHP42652.1"/>
    </source>
</evidence>
<comment type="caution">
    <text evidence="3">The sequence shown here is derived from an EMBL/GenBank/DDBJ whole genome shotgun (WGS) entry which is preliminary data.</text>
</comment>
<dbReference type="RefSeq" id="WP_006158306.1">
    <property type="nucleotide sequence ID" value="NZ_AHJE01000030.1"/>
</dbReference>
<dbReference type="OrthoDB" id="5295683at2"/>
<dbReference type="Gene3D" id="3.30.370.10">
    <property type="entry name" value="Barstar-like"/>
    <property type="match status" value="1"/>
</dbReference>
<proteinExistence type="inferred from homology"/>
<evidence type="ECO:0000259" key="2">
    <source>
        <dbReference type="Pfam" id="PF01337"/>
    </source>
</evidence>
<accession>H1S4G9</accession>
<name>H1S4G9_9BURK</name>
<feature type="domain" description="Barstar (barnase inhibitor)" evidence="2">
    <location>
        <begin position="3"/>
        <end position="81"/>
    </location>
</feature>
<dbReference type="InterPro" id="IPR035905">
    <property type="entry name" value="Barstar-like_sf"/>
</dbReference>
<dbReference type="InterPro" id="IPR000468">
    <property type="entry name" value="Barstar"/>
</dbReference>
<dbReference type="AlphaFoldDB" id="H1S4G9"/>
<dbReference type="Pfam" id="PF01337">
    <property type="entry name" value="Barstar"/>
    <property type="match status" value="1"/>
</dbReference>
<evidence type="ECO:0000256" key="1">
    <source>
        <dbReference type="ARBA" id="ARBA00006845"/>
    </source>
</evidence>
<sequence>MKIHINGDVVRSEMDFHRELASALGVESFYGFNLDALWDLLSSSVERPVFLMWINAGVSRKYMGKSYFEIVDILERVKIQDERFGWNDKFTYKIDL</sequence>
<dbReference type="Proteomes" id="UP000005808">
    <property type="component" value="Unassembled WGS sequence"/>
</dbReference>
<gene>
    <name evidence="3" type="ORF">OR16_13424</name>
</gene>
<evidence type="ECO:0000313" key="4">
    <source>
        <dbReference type="Proteomes" id="UP000005808"/>
    </source>
</evidence>